<feature type="region of interest" description="Disordered" evidence="1">
    <location>
        <begin position="103"/>
        <end position="215"/>
    </location>
</feature>
<organism evidence="2 3">
    <name type="scientific">Cristinia sonorae</name>
    <dbReference type="NCBI Taxonomy" id="1940300"/>
    <lineage>
        <taxon>Eukaryota</taxon>
        <taxon>Fungi</taxon>
        <taxon>Dikarya</taxon>
        <taxon>Basidiomycota</taxon>
        <taxon>Agaricomycotina</taxon>
        <taxon>Agaricomycetes</taxon>
        <taxon>Agaricomycetidae</taxon>
        <taxon>Agaricales</taxon>
        <taxon>Pleurotineae</taxon>
        <taxon>Stephanosporaceae</taxon>
        <taxon>Cristinia</taxon>
    </lineage>
</organism>
<keyword evidence="3" id="KW-1185">Reference proteome</keyword>
<feature type="compositionally biased region" description="Basic residues" evidence="1">
    <location>
        <begin position="147"/>
        <end position="156"/>
    </location>
</feature>
<dbReference type="Proteomes" id="UP000813824">
    <property type="component" value="Unassembled WGS sequence"/>
</dbReference>
<proteinExistence type="predicted"/>
<evidence type="ECO:0000313" key="2">
    <source>
        <dbReference type="EMBL" id="KAH8077736.1"/>
    </source>
</evidence>
<accession>A0A8K0UEB1</accession>
<gene>
    <name evidence="2" type="ORF">BXZ70DRAFT_962318</name>
</gene>
<comment type="caution">
    <text evidence="2">The sequence shown here is derived from an EMBL/GenBank/DDBJ whole genome shotgun (WGS) entry which is preliminary data.</text>
</comment>
<dbReference type="OrthoDB" id="8964048at2759"/>
<evidence type="ECO:0000256" key="1">
    <source>
        <dbReference type="SAM" id="MobiDB-lite"/>
    </source>
</evidence>
<reference evidence="2" key="1">
    <citation type="journal article" date="2021" name="New Phytol.">
        <title>Evolutionary innovations through gain and loss of genes in the ectomycorrhizal Boletales.</title>
        <authorList>
            <person name="Wu G."/>
            <person name="Miyauchi S."/>
            <person name="Morin E."/>
            <person name="Kuo A."/>
            <person name="Drula E."/>
            <person name="Varga T."/>
            <person name="Kohler A."/>
            <person name="Feng B."/>
            <person name="Cao Y."/>
            <person name="Lipzen A."/>
            <person name="Daum C."/>
            <person name="Hundley H."/>
            <person name="Pangilinan J."/>
            <person name="Johnson J."/>
            <person name="Barry K."/>
            <person name="LaButti K."/>
            <person name="Ng V."/>
            <person name="Ahrendt S."/>
            <person name="Min B."/>
            <person name="Choi I.G."/>
            <person name="Park H."/>
            <person name="Plett J.M."/>
            <person name="Magnuson J."/>
            <person name="Spatafora J.W."/>
            <person name="Nagy L.G."/>
            <person name="Henrissat B."/>
            <person name="Grigoriev I.V."/>
            <person name="Yang Z.L."/>
            <person name="Xu J."/>
            <person name="Martin F.M."/>
        </authorList>
    </citation>
    <scope>NUCLEOTIDE SEQUENCE</scope>
    <source>
        <strain evidence="2">KKN 215</strain>
    </source>
</reference>
<evidence type="ECO:0000313" key="3">
    <source>
        <dbReference type="Proteomes" id="UP000813824"/>
    </source>
</evidence>
<feature type="compositionally biased region" description="Basic and acidic residues" evidence="1">
    <location>
        <begin position="177"/>
        <end position="188"/>
    </location>
</feature>
<feature type="compositionally biased region" description="Basic residues" evidence="1">
    <location>
        <begin position="189"/>
        <end position="202"/>
    </location>
</feature>
<dbReference type="EMBL" id="JAEVFJ010000062">
    <property type="protein sequence ID" value="KAH8077736.1"/>
    <property type="molecule type" value="Genomic_DNA"/>
</dbReference>
<name>A0A8K0UEB1_9AGAR</name>
<dbReference type="AlphaFoldDB" id="A0A8K0UEB1"/>
<protein>
    <submittedName>
        <fullName evidence="2">Uncharacterized protein</fullName>
    </submittedName>
</protein>
<sequence length="246" mass="27720">MKGHLVRILTLPSMKGEIWVGRCHPCKEIAKGGTNGEMTAAREGVGAHIVEMTMGDVKRADTLDIIVPTGIALILATDTTGDTETTQANAGVVAAVAVQRPNLPWTPLHDHPNPNDWHAPQAERSHGSRRSRSRTRSVSPDDDSRRTKSKSRRHRSGSSSSSRSRSPSRDRSRKSSSKRDHDRDDRDSKRRRKKEKERKKERKSSERRSVLTGQKIKLKVHKDATDLEMDAKREDLLKFLNSMHEE</sequence>